<evidence type="ECO:0000256" key="2">
    <source>
        <dbReference type="ARBA" id="ARBA00022692"/>
    </source>
</evidence>
<evidence type="ECO:0000256" key="1">
    <source>
        <dbReference type="ARBA" id="ARBA00004434"/>
    </source>
</evidence>
<accession>F0XNB9</accession>
<keyword evidence="4 8" id="KW-1133">Transmembrane helix</keyword>
<keyword evidence="2 8" id="KW-0812">Transmembrane</keyword>
<gene>
    <name evidence="10" type="ORF">CMQ_1996</name>
</gene>
<dbReference type="HOGENOM" id="CLU_048915_0_0_1"/>
<dbReference type="EMBL" id="GL629795">
    <property type="protein sequence ID" value="EFX00915.1"/>
    <property type="molecule type" value="Genomic_DNA"/>
</dbReference>
<evidence type="ECO:0000256" key="5">
    <source>
        <dbReference type="ARBA" id="ARBA00023128"/>
    </source>
</evidence>
<keyword evidence="11" id="KW-1185">Reference proteome</keyword>
<evidence type="ECO:0000256" key="8">
    <source>
        <dbReference type="SAM" id="Phobius"/>
    </source>
</evidence>
<dbReference type="AlphaFoldDB" id="F0XNB9"/>
<dbReference type="GO" id="GO:0030003">
    <property type="term" value="P:intracellular monoatomic cation homeostasis"/>
    <property type="evidence" value="ECO:0007669"/>
    <property type="project" value="TreeGrafter"/>
</dbReference>
<keyword evidence="6 8" id="KW-0472">Membrane</keyword>
<evidence type="ECO:0000256" key="7">
    <source>
        <dbReference type="PROSITE-ProRule" id="PRU01094"/>
    </source>
</evidence>
<organism evidence="11">
    <name type="scientific">Grosmannia clavigera (strain kw1407 / UAMH 11150)</name>
    <name type="common">Blue stain fungus</name>
    <name type="synonym">Graphiocladiella clavigera</name>
    <dbReference type="NCBI Taxonomy" id="655863"/>
    <lineage>
        <taxon>Eukaryota</taxon>
        <taxon>Fungi</taxon>
        <taxon>Dikarya</taxon>
        <taxon>Ascomycota</taxon>
        <taxon>Pezizomycotina</taxon>
        <taxon>Sordariomycetes</taxon>
        <taxon>Sordariomycetidae</taxon>
        <taxon>Ophiostomatales</taxon>
        <taxon>Ophiostomataceae</taxon>
        <taxon>Leptographium</taxon>
    </lineage>
</organism>
<dbReference type="InterPro" id="IPR044202">
    <property type="entry name" value="LETM1/MDM38-like"/>
</dbReference>
<dbReference type="GO" id="GO:0043022">
    <property type="term" value="F:ribosome binding"/>
    <property type="evidence" value="ECO:0007669"/>
    <property type="project" value="InterPro"/>
</dbReference>
<evidence type="ECO:0000256" key="4">
    <source>
        <dbReference type="ARBA" id="ARBA00022989"/>
    </source>
</evidence>
<dbReference type="PROSITE" id="PS51758">
    <property type="entry name" value="LETM1_RBD"/>
    <property type="match status" value="1"/>
</dbReference>
<sequence>MASVVPMRALRVLRASRTPPGHAATTSAVGFPCWAAVAVRYASSTSSSSSQPVATTTAATSTTITTTTAAPVLAHNAANPPETTRPPPLHLPVRGPDSSALSHLMASGKAYLAFYKTGLRYLYANWKLVRALSPATSSDIGTRSDLLLRRRWSHDLRRLPLFAVLLLVCGECTPLVVIAFPHVVPYPCRIPRQVDKLQRLAEKRRHAAFGDPHASSPVLIARSLGLVSPLWDRLGWIPDSITRSATTRRLRFLAQDDALLRQSGGVPALEPAEIVLACIDRGLDVRGLSDDHLRQLLAAWLHHTASSDPGFDQRIALLTKRPNEWPEVE</sequence>
<dbReference type="PANTHER" id="PTHR14009">
    <property type="entry name" value="LEUCINE ZIPPER-EF-HAND CONTAINING TRANSMEMBRANE PROTEIN"/>
    <property type="match status" value="1"/>
</dbReference>
<dbReference type="Proteomes" id="UP000007796">
    <property type="component" value="Unassembled WGS sequence"/>
</dbReference>
<evidence type="ECO:0000256" key="3">
    <source>
        <dbReference type="ARBA" id="ARBA00022792"/>
    </source>
</evidence>
<evidence type="ECO:0000256" key="6">
    <source>
        <dbReference type="ARBA" id="ARBA00023136"/>
    </source>
</evidence>
<keyword evidence="3" id="KW-0999">Mitochondrion inner membrane</keyword>
<dbReference type="GO" id="GO:0005743">
    <property type="term" value="C:mitochondrial inner membrane"/>
    <property type="evidence" value="ECO:0007669"/>
    <property type="project" value="UniProtKB-SubCell"/>
</dbReference>
<keyword evidence="5 7" id="KW-0496">Mitochondrion</keyword>
<comment type="subcellular location">
    <subcellularLocation>
        <location evidence="1">Mitochondrion inner membrane</location>
        <topology evidence="1">Single-pass membrane protein</topology>
    </subcellularLocation>
</comment>
<dbReference type="STRING" id="655863.F0XNB9"/>
<evidence type="ECO:0000313" key="11">
    <source>
        <dbReference type="Proteomes" id="UP000007796"/>
    </source>
</evidence>
<dbReference type="eggNOG" id="ENOG502S645">
    <property type="taxonomic scope" value="Eukaryota"/>
</dbReference>
<evidence type="ECO:0000313" key="10">
    <source>
        <dbReference type="EMBL" id="EFX00915.1"/>
    </source>
</evidence>
<proteinExistence type="predicted"/>
<feature type="domain" description="Letm1 RBD" evidence="9">
    <location>
        <begin position="155"/>
        <end position="329"/>
    </location>
</feature>
<protein>
    <submittedName>
        <fullName evidence="10">Letm1-like protein</fullName>
    </submittedName>
</protein>
<dbReference type="PANTHER" id="PTHR14009:SF6">
    <property type="entry name" value="LETM1 RBD DOMAIN-CONTAINING PROTEIN"/>
    <property type="match status" value="1"/>
</dbReference>
<dbReference type="GeneID" id="25974935"/>
<dbReference type="OrthoDB" id="73691at2759"/>
<name>F0XNB9_GROCL</name>
<dbReference type="Pfam" id="PF07766">
    <property type="entry name" value="LETM1_RBD"/>
    <property type="match status" value="1"/>
</dbReference>
<feature type="transmembrane region" description="Helical" evidence="8">
    <location>
        <begin position="159"/>
        <end position="184"/>
    </location>
</feature>
<evidence type="ECO:0000259" key="9">
    <source>
        <dbReference type="PROSITE" id="PS51758"/>
    </source>
</evidence>
<dbReference type="InterPro" id="IPR033122">
    <property type="entry name" value="LETM1-like_RBD"/>
</dbReference>
<dbReference type="RefSeq" id="XP_014170397.1">
    <property type="nucleotide sequence ID" value="XM_014314922.1"/>
</dbReference>
<reference evidence="10 11" key="1">
    <citation type="journal article" date="2011" name="Proc. Natl. Acad. Sci. U.S.A.">
        <title>Genome and transcriptome analyses of the mountain pine beetle-fungal symbiont Grosmannia clavigera, a lodgepole pine pathogen.</title>
        <authorList>
            <person name="DiGuistini S."/>
            <person name="Wang Y."/>
            <person name="Liao N.Y."/>
            <person name="Taylor G."/>
            <person name="Tanguay P."/>
            <person name="Feau N."/>
            <person name="Henrissat B."/>
            <person name="Chan S.K."/>
            <person name="Hesse-Orce U."/>
            <person name="Alamouti S.M."/>
            <person name="Tsui C.K.M."/>
            <person name="Docking R.T."/>
            <person name="Levasseur A."/>
            <person name="Haridas S."/>
            <person name="Robertson G."/>
            <person name="Birol I."/>
            <person name="Holt R.A."/>
            <person name="Marra M.A."/>
            <person name="Hamelin R.C."/>
            <person name="Hirst M."/>
            <person name="Jones S.J.M."/>
            <person name="Bohlmann J."/>
            <person name="Breuil C."/>
        </authorList>
    </citation>
    <scope>NUCLEOTIDE SEQUENCE [LARGE SCALE GENOMIC DNA]</scope>
    <source>
        <strain evidence="11">kw1407 / UAMH 11150</strain>
    </source>
</reference>
<dbReference type="InParanoid" id="F0XNB9"/>